<keyword evidence="8" id="KW-1133">Transmembrane helix</keyword>
<dbReference type="PANTHER" id="PTHR10281:SF72">
    <property type="entry name" value="NEUDESIN"/>
    <property type="match status" value="1"/>
</dbReference>
<dbReference type="SUPFAM" id="SSF55856">
    <property type="entry name" value="Cytochrome b5-like heme/steroid binding domain"/>
    <property type="match status" value="2"/>
</dbReference>
<keyword evidence="2" id="KW-0349">Heme</keyword>
<reference evidence="10" key="1">
    <citation type="submission" date="2021-01" db="EMBL/GenBank/DDBJ databases">
        <authorList>
            <person name="Corre E."/>
            <person name="Pelletier E."/>
            <person name="Niang G."/>
            <person name="Scheremetjew M."/>
            <person name="Finn R."/>
            <person name="Kale V."/>
            <person name="Holt S."/>
            <person name="Cochrane G."/>
            <person name="Meng A."/>
            <person name="Brown T."/>
            <person name="Cohen L."/>
        </authorList>
    </citation>
    <scope>NUCLEOTIDE SEQUENCE</scope>
    <source>
        <strain evidence="10">CCMP 410</strain>
    </source>
</reference>
<gene>
    <name evidence="10" type="ORF">GOCE00092_LOCUS2601</name>
</gene>
<name>A0A7S1Y1A2_9STRA</name>
<feature type="compositionally biased region" description="Basic and acidic residues" evidence="7">
    <location>
        <begin position="64"/>
        <end position="75"/>
    </location>
</feature>
<dbReference type="SMART" id="SM01117">
    <property type="entry name" value="Cyt-b5"/>
    <property type="match status" value="2"/>
</dbReference>
<dbReference type="AlphaFoldDB" id="A0A7S1Y1A2"/>
<evidence type="ECO:0000256" key="7">
    <source>
        <dbReference type="SAM" id="MobiDB-lite"/>
    </source>
</evidence>
<dbReference type="EMBL" id="HBGK01004901">
    <property type="protein sequence ID" value="CAD9273693.1"/>
    <property type="molecule type" value="Transcribed_RNA"/>
</dbReference>
<dbReference type="GO" id="GO:0005783">
    <property type="term" value="C:endoplasmic reticulum"/>
    <property type="evidence" value="ECO:0007669"/>
    <property type="project" value="UniProtKB-SubCell"/>
</dbReference>
<evidence type="ECO:0000256" key="4">
    <source>
        <dbReference type="ARBA" id="ARBA00022824"/>
    </source>
</evidence>
<feature type="domain" description="Cytochrome b5 heme-binding" evidence="9">
    <location>
        <begin position="170"/>
        <end position="277"/>
    </location>
</feature>
<sequence length="283" mass="31705">MSNRLEESTGIKGLLGYLVILTIVLVGHSWANHVPAGKKKLEEEEEEEEPDPPRNFTKGQLAEFDGKPDPNTDEPKKVYLSLNGTVFDVSDGRNFYGPGGPYEMFAGHECGIALAKMSFDTQYLDDMDVSKLNHGEKFELENWIEKFTYYRNYPVMGKLVVTLPDATKVWSREQLAPYNGTQKDLPDGYATAPIYVGAGNKVFDVSFGGVTFYGPGCGYHRFAGKDASRALALMSFDEADILSNEVSDLPEDKKKVLKDWIKTFEERKRYPIVGQLGKELADF</sequence>
<evidence type="ECO:0000256" key="6">
    <source>
        <dbReference type="ARBA" id="ARBA00038357"/>
    </source>
</evidence>
<dbReference type="InterPro" id="IPR001199">
    <property type="entry name" value="Cyt_B5-like_heme/steroid-bd"/>
</dbReference>
<dbReference type="Pfam" id="PF00173">
    <property type="entry name" value="Cyt-b5"/>
    <property type="match status" value="1"/>
</dbReference>
<feature type="domain" description="Cytochrome b5 heme-binding" evidence="9">
    <location>
        <begin position="56"/>
        <end position="160"/>
    </location>
</feature>
<keyword evidence="5" id="KW-0408">Iron</keyword>
<dbReference type="GO" id="GO:0046872">
    <property type="term" value="F:metal ion binding"/>
    <property type="evidence" value="ECO:0007669"/>
    <property type="project" value="UniProtKB-KW"/>
</dbReference>
<comment type="similarity">
    <text evidence="6">Belongs to the cytochrome b5 family. MAPR subfamily.</text>
</comment>
<accession>A0A7S1Y1A2</accession>
<feature type="transmembrane region" description="Helical" evidence="8">
    <location>
        <begin position="12"/>
        <end position="31"/>
    </location>
</feature>
<proteinExistence type="inferred from homology"/>
<protein>
    <recommendedName>
        <fullName evidence="9">Cytochrome b5 heme-binding domain-containing protein</fullName>
    </recommendedName>
</protein>
<keyword evidence="8" id="KW-0812">Transmembrane</keyword>
<dbReference type="Gene3D" id="3.10.120.10">
    <property type="entry name" value="Cytochrome b5-like heme/steroid binding domain"/>
    <property type="match status" value="2"/>
</dbReference>
<feature type="region of interest" description="Disordered" evidence="7">
    <location>
        <begin position="37"/>
        <end position="75"/>
    </location>
</feature>
<keyword evidence="8" id="KW-0472">Membrane</keyword>
<evidence type="ECO:0000259" key="9">
    <source>
        <dbReference type="SMART" id="SM01117"/>
    </source>
</evidence>
<comment type="subcellular location">
    <subcellularLocation>
        <location evidence="1">Endoplasmic reticulum</location>
    </subcellularLocation>
</comment>
<evidence type="ECO:0000313" key="10">
    <source>
        <dbReference type="EMBL" id="CAD9273693.1"/>
    </source>
</evidence>
<evidence type="ECO:0000256" key="8">
    <source>
        <dbReference type="SAM" id="Phobius"/>
    </source>
</evidence>
<organism evidence="10">
    <name type="scientific">Grammatophora oceanica</name>
    <dbReference type="NCBI Taxonomy" id="210454"/>
    <lineage>
        <taxon>Eukaryota</taxon>
        <taxon>Sar</taxon>
        <taxon>Stramenopiles</taxon>
        <taxon>Ochrophyta</taxon>
        <taxon>Bacillariophyta</taxon>
        <taxon>Fragilariophyceae</taxon>
        <taxon>Fragilariophycidae</taxon>
        <taxon>Rhabdonematales</taxon>
        <taxon>Grammatophoraceae</taxon>
        <taxon>Grammatophora</taxon>
    </lineage>
</organism>
<dbReference type="InterPro" id="IPR050577">
    <property type="entry name" value="MAPR/NEUFC/NENF-like"/>
</dbReference>
<keyword evidence="4" id="KW-0256">Endoplasmic reticulum</keyword>
<evidence type="ECO:0000256" key="3">
    <source>
        <dbReference type="ARBA" id="ARBA00022723"/>
    </source>
</evidence>
<evidence type="ECO:0000256" key="5">
    <source>
        <dbReference type="ARBA" id="ARBA00023004"/>
    </source>
</evidence>
<dbReference type="InterPro" id="IPR036400">
    <property type="entry name" value="Cyt_B5-like_heme/steroid_sf"/>
</dbReference>
<dbReference type="GO" id="GO:0016020">
    <property type="term" value="C:membrane"/>
    <property type="evidence" value="ECO:0007669"/>
    <property type="project" value="TreeGrafter"/>
</dbReference>
<dbReference type="PANTHER" id="PTHR10281">
    <property type="entry name" value="MEMBRANE-ASSOCIATED PROGESTERONE RECEPTOR COMPONENT-RELATED"/>
    <property type="match status" value="1"/>
</dbReference>
<evidence type="ECO:0000256" key="1">
    <source>
        <dbReference type="ARBA" id="ARBA00004240"/>
    </source>
</evidence>
<evidence type="ECO:0000256" key="2">
    <source>
        <dbReference type="ARBA" id="ARBA00022617"/>
    </source>
</evidence>
<keyword evidence="3" id="KW-0479">Metal-binding</keyword>